<sequence length="84" mass="9651">MEEALRMAKQGKPLMAMTMIKSYVQDNVEGKDIRKMNKECRDLIYAILSTPSLNDESWGVFVPAPTEKEIEIVIEKIRDCLSLF</sequence>
<dbReference type="KEGG" id="abri:DFR85_00405"/>
<dbReference type="AlphaFoldDB" id="A0A2U9IB96"/>
<dbReference type="EMBL" id="CP029289">
    <property type="protein sequence ID" value="AWR93296.1"/>
    <property type="molecule type" value="Genomic_DNA"/>
</dbReference>
<organism evidence="1 2">
    <name type="scientific">Acidianus brierleyi</name>
    <dbReference type="NCBI Taxonomy" id="41673"/>
    <lineage>
        <taxon>Archaea</taxon>
        <taxon>Thermoproteota</taxon>
        <taxon>Thermoprotei</taxon>
        <taxon>Sulfolobales</taxon>
        <taxon>Sulfolobaceae</taxon>
        <taxon>Acidianus</taxon>
    </lineage>
</organism>
<dbReference type="Proteomes" id="UP000248044">
    <property type="component" value="Chromosome"/>
</dbReference>
<reference evidence="1 2" key="1">
    <citation type="submission" date="2018-05" db="EMBL/GenBank/DDBJ databases">
        <title>Complete Genome Sequences of Extremely Thermoacidophilic, Metal-Mobilizing Type-Strain Members of the Archaeal Family Sulfolobaceae: Acidianus brierleyi DSM-1651T, Acidianus sulfidivorans DSM-18786T, Metallosphaera hakonensis DSM-7519T, and Metallosphaera prunae DSM-10039T.</title>
        <authorList>
            <person name="Counts J.A."/>
            <person name="Kelly R.M."/>
        </authorList>
    </citation>
    <scope>NUCLEOTIDE SEQUENCE [LARGE SCALE GENOMIC DNA]</scope>
    <source>
        <strain evidence="1 2">DSM 1651</strain>
    </source>
</reference>
<evidence type="ECO:0000313" key="2">
    <source>
        <dbReference type="Proteomes" id="UP000248044"/>
    </source>
</evidence>
<keyword evidence="2" id="KW-1185">Reference proteome</keyword>
<protein>
    <submittedName>
        <fullName evidence="1">Uncharacterized protein</fullName>
    </submittedName>
</protein>
<accession>A0A2U9IB96</accession>
<name>A0A2U9IB96_9CREN</name>
<evidence type="ECO:0000313" key="1">
    <source>
        <dbReference type="EMBL" id="AWR93296.1"/>
    </source>
</evidence>
<proteinExistence type="predicted"/>
<gene>
    <name evidence="1" type="ORF">DFR85_00405</name>
</gene>